<dbReference type="EMBL" id="OU895879">
    <property type="protein sequence ID" value="CAG9808180.1"/>
    <property type="molecule type" value="Genomic_DNA"/>
</dbReference>
<dbReference type="Pfam" id="PF01625">
    <property type="entry name" value="PMSR"/>
    <property type="match status" value="1"/>
</dbReference>
<evidence type="ECO:0000259" key="5">
    <source>
        <dbReference type="Pfam" id="PF01625"/>
    </source>
</evidence>
<dbReference type="AlphaFoldDB" id="A0A9N9S2H6"/>
<gene>
    <name evidence="6" type="ORF">CHIRRI_LOCUS11025</name>
</gene>
<name>A0A9N9S2H6_9DIPT</name>
<dbReference type="OrthoDB" id="77405at2759"/>
<dbReference type="GO" id="GO:0008113">
    <property type="term" value="F:peptide-methionine (S)-S-oxide reductase activity"/>
    <property type="evidence" value="ECO:0007669"/>
    <property type="project" value="UniProtKB-EC"/>
</dbReference>
<evidence type="ECO:0000313" key="6">
    <source>
        <dbReference type="EMBL" id="CAG9808180.1"/>
    </source>
</evidence>
<dbReference type="SUPFAM" id="SSF55068">
    <property type="entry name" value="Peptide methionine sulfoxide reductase"/>
    <property type="match status" value="1"/>
</dbReference>
<accession>A0A9N9S2H6</accession>
<keyword evidence="3" id="KW-0560">Oxidoreductase</keyword>
<evidence type="ECO:0000256" key="1">
    <source>
        <dbReference type="ARBA" id="ARBA00005591"/>
    </source>
</evidence>
<evidence type="ECO:0000256" key="4">
    <source>
        <dbReference type="ARBA" id="ARBA00030643"/>
    </source>
</evidence>
<keyword evidence="7" id="KW-1185">Reference proteome</keyword>
<feature type="domain" description="Peptide methionine sulphoxide reductase MsrA" evidence="5">
    <location>
        <begin position="43"/>
        <end position="183"/>
    </location>
</feature>
<dbReference type="InterPro" id="IPR036509">
    <property type="entry name" value="Met_Sox_Rdtase_MsrA_sf"/>
</dbReference>
<dbReference type="PANTHER" id="PTHR43774:SF1">
    <property type="entry name" value="PEPTIDE METHIONINE SULFOXIDE REDUCTASE MSRA 2"/>
    <property type="match status" value="1"/>
</dbReference>
<reference evidence="6" key="1">
    <citation type="submission" date="2022-01" db="EMBL/GenBank/DDBJ databases">
        <authorList>
            <person name="King R."/>
        </authorList>
    </citation>
    <scope>NUCLEOTIDE SEQUENCE</scope>
</reference>
<reference evidence="6" key="2">
    <citation type="submission" date="2022-10" db="EMBL/GenBank/DDBJ databases">
        <authorList>
            <consortium name="ENA_rothamsted_submissions"/>
            <consortium name="culmorum"/>
            <person name="King R."/>
        </authorList>
    </citation>
    <scope>NUCLEOTIDE SEQUENCE</scope>
</reference>
<evidence type="ECO:0000313" key="7">
    <source>
        <dbReference type="Proteomes" id="UP001153620"/>
    </source>
</evidence>
<protein>
    <recommendedName>
        <fullName evidence="2">peptide-methionine (S)-S-oxide reductase</fullName>
        <ecNumber evidence="2">1.8.4.11</ecNumber>
    </recommendedName>
    <alternativeName>
        <fullName evidence="4">Peptide-methionine (S)-S-oxide reductase</fullName>
    </alternativeName>
</protein>
<comment type="similarity">
    <text evidence="1">Belongs to the MsrA Met sulfoxide reductase family.</text>
</comment>
<dbReference type="Proteomes" id="UP001153620">
    <property type="component" value="Chromosome 3"/>
</dbReference>
<evidence type="ECO:0000256" key="2">
    <source>
        <dbReference type="ARBA" id="ARBA00012502"/>
    </source>
</evidence>
<dbReference type="Gene3D" id="3.30.1060.10">
    <property type="entry name" value="Peptide methionine sulphoxide reductase MsrA"/>
    <property type="match status" value="1"/>
</dbReference>
<dbReference type="HAMAP" id="MF_01401">
    <property type="entry name" value="MsrA"/>
    <property type="match status" value="1"/>
</dbReference>
<evidence type="ECO:0000256" key="3">
    <source>
        <dbReference type="ARBA" id="ARBA00023002"/>
    </source>
</evidence>
<dbReference type="InterPro" id="IPR002569">
    <property type="entry name" value="Met_Sox_Rdtase_MsrA_dom"/>
</dbReference>
<dbReference type="FunFam" id="3.30.1060.10:FF:000004">
    <property type="entry name" value="Peptide methionine sulfoxide reductase A5"/>
    <property type="match status" value="1"/>
</dbReference>
<sequence>MLKTISDNFSKLTLNKKGTSSSDDESKKTLPVPKHEIETQFEKATFGMGCFWSSDSLYGAQKGVLRTKVGYSGGSLDNPVYRNLGDHTEVIEIHYDPKTIAFEKLLNLFWNNHEYGLTTKIKKQYASIIFYHNDEQKETAEKSREAEQKARSNETIITQIFKASTFYPAEDYHQKYRLQAHKKLASDLGLSPTSSKLLQTSYVATKLNGYLVGVGGSKQFLEEAESLGLNDKQIQYVLKYVKENEGGGLSC</sequence>
<dbReference type="EC" id="1.8.4.11" evidence="2"/>
<dbReference type="NCBIfam" id="TIGR00401">
    <property type="entry name" value="msrA"/>
    <property type="match status" value="1"/>
</dbReference>
<dbReference type="PANTHER" id="PTHR43774">
    <property type="entry name" value="PEPTIDE METHIONINE SULFOXIDE REDUCTASE"/>
    <property type="match status" value="1"/>
</dbReference>
<organism evidence="6 7">
    <name type="scientific">Chironomus riparius</name>
    <dbReference type="NCBI Taxonomy" id="315576"/>
    <lineage>
        <taxon>Eukaryota</taxon>
        <taxon>Metazoa</taxon>
        <taxon>Ecdysozoa</taxon>
        <taxon>Arthropoda</taxon>
        <taxon>Hexapoda</taxon>
        <taxon>Insecta</taxon>
        <taxon>Pterygota</taxon>
        <taxon>Neoptera</taxon>
        <taxon>Endopterygota</taxon>
        <taxon>Diptera</taxon>
        <taxon>Nematocera</taxon>
        <taxon>Chironomoidea</taxon>
        <taxon>Chironomidae</taxon>
        <taxon>Chironominae</taxon>
        <taxon>Chironomus</taxon>
    </lineage>
</organism>
<proteinExistence type="inferred from homology"/>